<evidence type="ECO:0000256" key="6">
    <source>
        <dbReference type="SAM" id="Phobius"/>
    </source>
</evidence>
<dbReference type="InterPro" id="IPR020846">
    <property type="entry name" value="MFS_dom"/>
</dbReference>
<dbReference type="PANTHER" id="PTHR48022">
    <property type="entry name" value="PLASTIDIC GLUCOSE TRANSPORTER 4"/>
    <property type="match status" value="1"/>
</dbReference>
<dbReference type="AlphaFoldDB" id="A0A2I1CU74"/>
<dbReference type="Gene3D" id="1.20.1250.20">
    <property type="entry name" value="MFS general substrate transporter like domains"/>
    <property type="match status" value="1"/>
</dbReference>
<dbReference type="InterPro" id="IPR050360">
    <property type="entry name" value="MFS_Sugar_Transporters"/>
</dbReference>
<dbReference type="EMBL" id="MSFM01000012">
    <property type="protein sequence ID" value="PKY01164.1"/>
    <property type="molecule type" value="Genomic_DNA"/>
</dbReference>
<name>A0A2I1CU74_ASPC2</name>
<dbReference type="PROSITE" id="PS00217">
    <property type="entry name" value="SUGAR_TRANSPORT_2"/>
    <property type="match status" value="1"/>
</dbReference>
<comment type="similarity">
    <text evidence="2">Belongs to the major facilitator superfamily. Sugar transporter (TC 2.A.1.1) family.</text>
</comment>
<evidence type="ECO:0000256" key="3">
    <source>
        <dbReference type="ARBA" id="ARBA00022692"/>
    </source>
</evidence>
<feature type="transmembrane region" description="Helical" evidence="6">
    <location>
        <begin position="207"/>
        <end position="230"/>
    </location>
</feature>
<dbReference type="RefSeq" id="XP_024689758.1">
    <property type="nucleotide sequence ID" value="XM_024833811.1"/>
</dbReference>
<evidence type="ECO:0000259" key="7">
    <source>
        <dbReference type="PROSITE" id="PS50850"/>
    </source>
</evidence>
<feature type="transmembrane region" description="Helical" evidence="6">
    <location>
        <begin position="34"/>
        <end position="61"/>
    </location>
</feature>
<evidence type="ECO:0000256" key="5">
    <source>
        <dbReference type="ARBA" id="ARBA00023136"/>
    </source>
</evidence>
<evidence type="ECO:0000256" key="4">
    <source>
        <dbReference type="ARBA" id="ARBA00022989"/>
    </source>
</evidence>
<dbReference type="VEuPathDB" id="FungiDB:P168DRAFT_242544"/>
<accession>A0A2I1CU74</accession>
<dbReference type="GO" id="GO:0016020">
    <property type="term" value="C:membrane"/>
    <property type="evidence" value="ECO:0007669"/>
    <property type="project" value="UniProtKB-SubCell"/>
</dbReference>
<feature type="transmembrane region" description="Helical" evidence="6">
    <location>
        <begin position="301"/>
        <end position="324"/>
    </location>
</feature>
<dbReference type="OrthoDB" id="6612291at2759"/>
<dbReference type="Proteomes" id="UP000234254">
    <property type="component" value="Unassembled WGS sequence"/>
</dbReference>
<dbReference type="SUPFAM" id="SSF103473">
    <property type="entry name" value="MFS general substrate transporter"/>
    <property type="match status" value="1"/>
</dbReference>
<gene>
    <name evidence="8" type="ORF">P168DRAFT_242544</name>
</gene>
<evidence type="ECO:0000313" key="9">
    <source>
        <dbReference type="Proteomes" id="UP000234254"/>
    </source>
</evidence>
<sequence length="520" mass="56313">MGHQDGIEATVVLDGEDSQTTLTLLAAVRKFPRIVAYIFAVCPAILLFGFDMVIVSTLTAMPGFQEDYGVKYGDKYILPSSWLGVWTAAPSIGNVLGAGVAGWVYDNWGRRFSLHLGSFESALGIAACFCSAFSPDPDTRRGIFLLGKLIEGVAAGQVICTAQTYSSEIAPLSLRGSTQALIPVMTMLGQLIGGLVVFGCLSVPGRWGYLIALASQWALSLLLVITAVFIPESPPYLLRKGKIDAARRSQRRLHEKSVDTDAQVDKLLLLLEQERQNSHATAGSSITFADCFKGTDLRRTVIVMIAHLMPQFFGLGLMSNASYFAQTIGMKPNLSVLILMAGIAVGLIANIISVWTMSVARRRPLMLVTLGICFVLWTLIGISGWFPTLSSTIWVTAACMICIIFVAGNGIWPASVLAAGETSSLRLRGPTQALGWIIHSITACVFAVILPYIYNTDEGNIGVKTGFVYTALCLISLALVWLYIPEMRGRSAAELDMMFALRLPTRAFRHWTPEQGKVGA</sequence>
<feature type="transmembrane region" description="Helical" evidence="6">
    <location>
        <begin position="336"/>
        <end position="355"/>
    </location>
</feature>
<dbReference type="InterPro" id="IPR005829">
    <property type="entry name" value="Sugar_transporter_CS"/>
</dbReference>
<feature type="transmembrane region" description="Helical" evidence="6">
    <location>
        <begin position="367"/>
        <end position="386"/>
    </location>
</feature>
<feature type="transmembrane region" description="Helical" evidence="6">
    <location>
        <begin position="81"/>
        <end position="105"/>
    </location>
</feature>
<evidence type="ECO:0000256" key="2">
    <source>
        <dbReference type="ARBA" id="ARBA00010992"/>
    </source>
</evidence>
<dbReference type="PANTHER" id="PTHR48022:SF41">
    <property type="entry name" value="MAJOR FACILITATOR SUPERFAMILY (MFS) PROFILE DOMAIN-CONTAINING PROTEIN"/>
    <property type="match status" value="1"/>
</dbReference>
<dbReference type="InterPro" id="IPR036259">
    <property type="entry name" value="MFS_trans_sf"/>
</dbReference>
<feature type="domain" description="Major facilitator superfamily (MFS) profile" evidence="7">
    <location>
        <begin position="37"/>
        <end position="488"/>
    </location>
</feature>
<evidence type="ECO:0000313" key="8">
    <source>
        <dbReference type="EMBL" id="PKY01164.1"/>
    </source>
</evidence>
<keyword evidence="4 6" id="KW-1133">Transmembrane helix</keyword>
<dbReference type="GO" id="GO:0005351">
    <property type="term" value="F:carbohydrate:proton symporter activity"/>
    <property type="evidence" value="ECO:0007669"/>
    <property type="project" value="TreeGrafter"/>
</dbReference>
<feature type="transmembrane region" description="Helical" evidence="6">
    <location>
        <begin position="433"/>
        <end position="454"/>
    </location>
</feature>
<organism evidence="8 9">
    <name type="scientific">Aspergillus campestris (strain IBT 28561)</name>
    <dbReference type="NCBI Taxonomy" id="1392248"/>
    <lineage>
        <taxon>Eukaryota</taxon>
        <taxon>Fungi</taxon>
        <taxon>Dikarya</taxon>
        <taxon>Ascomycota</taxon>
        <taxon>Pezizomycotina</taxon>
        <taxon>Eurotiomycetes</taxon>
        <taxon>Eurotiomycetidae</taxon>
        <taxon>Eurotiales</taxon>
        <taxon>Aspergillaceae</taxon>
        <taxon>Aspergillus</taxon>
        <taxon>Aspergillus subgen. Circumdati</taxon>
    </lineage>
</organism>
<dbReference type="GeneID" id="36541335"/>
<evidence type="ECO:0000256" key="1">
    <source>
        <dbReference type="ARBA" id="ARBA00004141"/>
    </source>
</evidence>
<feature type="transmembrane region" description="Helical" evidence="6">
    <location>
        <begin position="466"/>
        <end position="484"/>
    </location>
</feature>
<keyword evidence="3 6" id="KW-0812">Transmembrane</keyword>
<dbReference type="PROSITE" id="PS50850">
    <property type="entry name" value="MFS"/>
    <property type="match status" value="1"/>
</dbReference>
<protein>
    <submittedName>
        <fullName evidence="8">Maltose permease</fullName>
    </submittedName>
</protein>
<keyword evidence="9" id="KW-1185">Reference proteome</keyword>
<dbReference type="FunFam" id="1.20.1250.20:FF:000078">
    <property type="entry name" value="MFS maltose transporter, putative"/>
    <property type="match status" value="1"/>
</dbReference>
<proteinExistence type="inferred from homology"/>
<comment type="caution">
    <text evidence="8">The sequence shown here is derived from an EMBL/GenBank/DDBJ whole genome shotgun (WGS) entry which is preliminary data.</text>
</comment>
<keyword evidence="5 6" id="KW-0472">Membrane</keyword>
<reference evidence="8" key="1">
    <citation type="submission" date="2016-12" db="EMBL/GenBank/DDBJ databases">
        <title>The genomes of Aspergillus section Nigri reveals drivers in fungal speciation.</title>
        <authorList>
            <consortium name="DOE Joint Genome Institute"/>
            <person name="Vesth T.C."/>
            <person name="Nybo J."/>
            <person name="Theobald S."/>
            <person name="Brandl J."/>
            <person name="Frisvad J.C."/>
            <person name="Nielsen K.F."/>
            <person name="Lyhne E.K."/>
            <person name="Kogle M.E."/>
            <person name="Kuo A."/>
            <person name="Riley R."/>
            <person name="Clum A."/>
            <person name="Nolan M."/>
            <person name="Lipzen A."/>
            <person name="Salamov A."/>
            <person name="Henrissat B."/>
            <person name="Wiebenga A."/>
            <person name="De vries R.P."/>
            <person name="Grigoriev I.V."/>
            <person name="Mortensen U.H."/>
            <person name="Andersen M.R."/>
            <person name="Baker S.E."/>
        </authorList>
    </citation>
    <scope>NUCLEOTIDE SEQUENCE</scope>
    <source>
        <strain evidence="8">IBT 28561</strain>
    </source>
</reference>
<dbReference type="InterPro" id="IPR005828">
    <property type="entry name" value="MFS_sugar_transport-like"/>
</dbReference>
<comment type="subcellular location">
    <subcellularLocation>
        <location evidence="1">Membrane</location>
        <topology evidence="1">Multi-pass membrane protein</topology>
    </subcellularLocation>
</comment>
<dbReference type="Pfam" id="PF00083">
    <property type="entry name" value="Sugar_tr"/>
    <property type="match status" value="1"/>
</dbReference>
<feature type="transmembrane region" description="Helical" evidence="6">
    <location>
        <begin position="180"/>
        <end position="201"/>
    </location>
</feature>
<feature type="transmembrane region" description="Helical" evidence="6">
    <location>
        <begin position="392"/>
        <end position="412"/>
    </location>
</feature>